<dbReference type="AlphaFoldDB" id="A0AAD6G0V7"/>
<protein>
    <submittedName>
        <fullName evidence="1">Uncharacterized protein</fullName>
    </submittedName>
</protein>
<evidence type="ECO:0000313" key="1">
    <source>
        <dbReference type="EMBL" id="KAJ5440201.1"/>
    </source>
</evidence>
<dbReference type="EMBL" id="JAPVEA010000008">
    <property type="protein sequence ID" value="KAJ5440201.1"/>
    <property type="molecule type" value="Genomic_DNA"/>
</dbReference>
<gene>
    <name evidence="1" type="ORF">N7458_011199</name>
</gene>
<evidence type="ECO:0000313" key="2">
    <source>
        <dbReference type="Proteomes" id="UP001213681"/>
    </source>
</evidence>
<dbReference type="InterPro" id="IPR012334">
    <property type="entry name" value="Pectin_lyas_fold"/>
</dbReference>
<accession>A0AAD6G0V7</accession>
<dbReference type="InterPro" id="IPR011050">
    <property type="entry name" value="Pectin_lyase_fold/virulence"/>
</dbReference>
<name>A0AAD6G0V7_9EURO</name>
<proteinExistence type="predicted"/>
<dbReference type="SUPFAM" id="SSF51126">
    <property type="entry name" value="Pectin lyase-like"/>
    <property type="match status" value="1"/>
</dbReference>
<reference evidence="1" key="2">
    <citation type="journal article" date="2023" name="IMA Fungus">
        <title>Comparative genomic study of the Penicillium genus elucidates a diverse pangenome and 15 lateral gene transfer events.</title>
        <authorList>
            <person name="Petersen C."/>
            <person name="Sorensen T."/>
            <person name="Nielsen M.R."/>
            <person name="Sondergaard T.E."/>
            <person name="Sorensen J.L."/>
            <person name="Fitzpatrick D.A."/>
            <person name="Frisvad J.C."/>
            <person name="Nielsen K.L."/>
        </authorList>
    </citation>
    <scope>NUCLEOTIDE SEQUENCE</scope>
    <source>
        <strain evidence="1">IBT 16125</strain>
    </source>
</reference>
<comment type="caution">
    <text evidence="1">The sequence shown here is derived from an EMBL/GenBank/DDBJ whole genome shotgun (WGS) entry which is preliminary data.</text>
</comment>
<dbReference type="Proteomes" id="UP001213681">
    <property type="component" value="Unassembled WGS sequence"/>
</dbReference>
<dbReference type="Gene3D" id="2.160.20.10">
    <property type="entry name" value="Single-stranded right-handed beta-helix, Pectin lyase-like"/>
    <property type="match status" value="1"/>
</dbReference>
<reference evidence="1" key="1">
    <citation type="submission" date="2022-12" db="EMBL/GenBank/DDBJ databases">
        <authorList>
            <person name="Petersen C."/>
        </authorList>
    </citation>
    <scope>NUCLEOTIDE SEQUENCE</scope>
    <source>
        <strain evidence="1">IBT 16125</strain>
    </source>
</reference>
<organism evidence="1 2">
    <name type="scientific">Penicillium daleae</name>
    <dbReference type="NCBI Taxonomy" id="63821"/>
    <lineage>
        <taxon>Eukaryota</taxon>
        <taxon>Fungi</taxon>
        <taxon>Dikarya</taxon>
        <taxon>Ascomycota</taxon>
        <taxon>Pezizomycotina</taxon>
        <taxon>Eurotiomycetes</taxon>
        <taxon>Eurotiomycetidae</taxon>
        <taxon>Eurotiales</taxon>
        <taxon>Aspergillaceae</taxon>
        <taxon>Penicillium</taxon>
    </lineage>
</organism>
<keyword evidence="2" id="KW-1185">Reference proteome</keyword>
<sequence>VDVSLSPTASLTAKQADLPPAMATITGMCIFPRLDFVTVKTTMTFTGEYIHHTSRRSPKLEFNSYWHVNNTGHPFDVGEGTDALIAGRVFQQVKTPFLDDSSPGKTFAVSSSDKSTCDSKLGRTCAVNTLTSSGTLSASNGPCYLAGRAASLALTFWILFRQFDGARSWGTVLSSAGPGATPCPTPSGLARKWAWKTIGLKPSPQPSGPPPLPKESHGAGIRDFHFSFF</sequence>
<dbReference type="GeneID" id="81604824"/>
<dbReference type="RefSeq" id="XP_056763430.1">
    <property type="nucleotide sequence ID" value="XM_056914581.1"/>
</dbReference>
<feature type="non-terminal residue" evidence="1">
    <location>
        <position position="1"/>
    </location>
</feature>